<keyword evidence="9 12" id="KW-0472">Membrane</keyword>
<dbReference type="PANTHER" id="PTHR21522">
    <property type="entry name" value="PROTON CHANNEL OTOP"/>
    <property type="match status" value="1"/>
</dbReference>
<accession>A0A401RP22</accession>
<feature type="non-terminal residue" evidence="13">
    <location>
        <position position="1"/>
    </location>
</feature>
<keyword evidence="7 12" id="KW-1133">Transmembrane helix</keyword>
<keyword evidence="3" id="KW-0813">Transport</keyword>
<feature type="transmembrane region" description="Helical" evidence="12">
    <location>
        <begin position="21"/>
        <end position="42"/>
    </location>
</feature>
<feature type="region of interest" description="Disordered" evidence="11">
    <location>
        <begin position="249"/>
        <end position="277"/>
    </location>
</feature>
<evidence type="ECO:0000256" key="2">
    <source>
        <dbReference type="ARBA" id="ARBA00006513"/>
    </source>
</evidence>
<dbReference type="Pfam" id="PF03189">
    <property type="entry name" value="Otopetrin"/>
    <property type="match status" value="1"/>
</dbReference>
<dbReference type="AlphaFoldDB" id="A0A401RP22"/>
<keyword evidence="5 12" id="KW-0812">Transmembrane</keyword>
<evidence type="ECO:0000256" key="7">
    <source>
        <dbReference type="ARBA" id="ARBA00022989"/>
    </source>
</evidence>
<keyword evidence="6" id="KW-0375">Hydrogen ion transport</keyword>
<gene>
    <name evidence="13" type="ORF">chiPu_0018619</name>
</gene>
<comment type="subcellular location">
    <subcellularLocation>
        <location evidence="1">Cell membrane</location>
        <topology evidence="1">Multi-pass membrane protein</topology>
    </subcellularLocation>
</comment>
<dbReference type="GO" id="GO:0015252">
    <property type="term" value="F:proton channel activity"/>
    <property type="evidence" value="ECO:0007669"/>
    <property type="project" value="InterPro"/>
</dbReference>
<feature type="transmembrane region" description="Helical" evidence="12">
    <location>
        <begin position="98"/>
        <end position="124"/>
    </location>
</feature>
<evidence type="ECO:0000256" key="12">
    <source>
        <dbReference type="SAM" id="Phobius"/>
    </source>
</evidence>
<evidence type="ECO:0000256" key="5">
    <source>
        <dbReference type="ARBA" id="ARBA00022692"/>
    </source>
</evidence>
<protein>
    <submittedName>
        <fullName evidence="13">Uncharacterized protein</fullName>
    </submittedName>
</protein>
<evidence type="ECO:0000256" key="3">
    <source>
        <dbReference type="ARBA" id="ARBA00022448"/>
    </source>
</evidence>
<dbReference type="Proteomes" id="UP000287033">
    <property type="component" value="Unassembled WGS sequence"/>
</dbReference>
<dbReference type="OrthoDB" id="6429739at2759"/>
<dbReference type="GO" id="GO:0005886">
    <property type="term" value="C:plasma membrane"/>
    <property type="evidence" value="ECO:0007669"/>
    <property type="project" value="UniProtKB-SubCell"/>
</dbReference>
<reference evidence="13 14" key="1">
    <citation type="journal article" date="2018" name="Nat. Ecol. Evol.">
        <title>Shark genomes provide insights into elasmobranch evolution and the origin of vertebrates.</title>
        <authorList>
            <person name="Hara Y"/>
            <person name="Yamaguchi K"/>
            <person name="Onimaru K"/>
            <person name="Kadota M"/>
            <person name="Koyanagi M"/>
            <person name="Keeley SD"/>
            <person name="Tatsumi K"/>
            <person name="Tanaka K"/>
            <person name="Motone F"/>
            <person name="Kageyama Y"/>
            <person name="Nozu R"/>
            <person name="Adachi N"/>
            <person name="Nishimura O"/>
            <person name="Nakagawa R"/>
            <person name="Tanegashima C"/>
            <person name="Kiyatake I"/>
            <person name="Matsumoto R"/>
            <person name="Murakumo K"/>
            <person name="Nishida K"/>
            <person name="Terakita A"/>
            <person name="Kuratani S"/>
            <person name="Sato K"/>
            <person name="Hyodo S Kuraku.S."/>
        </authorList>
    </citation>
    <scope>NUCLEOTIDE SEQUENCE [LARGE SCALE GENOMIC DNA]</scope>
</reference>
<feature type="transmembrane region" description="Helical" evidence="12">
    <location>
        <begin position="144"/>
        <end position="168"/>
    </location>
</feature>
<evidence type="ECO:0000256" key="8">
    <source>
        <dbReference type="ARBA" id="ARBA00023065"/>
    </source>
</evidence>
<keyword evidence="10" id="KW-0407">Ion channel</keyword>
<proteinExistence type="inferred from homology"/>
<evidence type="ECO:0000256" key="1">
    <source>
        <dbReference type="ARBA" id="ARBA00004651"/>
    </source>
</evidence>
<evidence type="ECO:0000256" key="4">
    <source>
        <dbReference type="ARBA" id="ARBA00022475"/>
    </source>
</evidence>
<evidence type="ECO:0000313" key="14">
    <source>
        <dbReference type="Proteomes" id="UP000287033"/>
    </source>
</evidence>
<evidence type="ECO:0000256" key="9">
    <source>
        <dbReference type="ARBA" id="ARBA00023136"/>
    </source>
</evidence>
<sequence length="307" mass="33595">GVDEGCLCSTNICLIFQTGYYYLYPFNIEYSLFASTMLGVMWKNVGRSIGEQEHPAHHQLHFHGLLLGPSLGTAEILIGLAIFILYEVEMTDEGGESWALTAYYLFNIVALALTTIVALVGCCVHRFDRRGSNSDKSPARHLDLALLLWAALGQFLISYFSLVAIVSIQPFELLSALNLLFSVLTISQHILQNAFITEGLSRKPFAEGSHPDVRNSNSEGLAIVNSTHCLTGDAIEFCIQNPLSQTSSNPTGITVQQETGSSHLESTSQTQEDQLSVPANRLSSKRRILKEVSAFLLLSNVIVSLSA</sequence>
<evidence type="ECO:0000256" key="10">
    <source>
        <dbReference type="ARBA" id="ARBA00023303"/>
    </source>
</evidence>
<keyword evidence="4" id="KW-1003">Cell membrane</keyword>
<dbReference type="PANTHER" id="PTHR21522:SF35">
    <property type="entry name" value="PROTON CHANNEL OTOP2"/>
    <property type="match status" value="1"/>
</dbReference>
<keyword evidence="14" id="KW-1185">Reference proteome</keyword>
<evidence type="ECO:0000313" key="13">
    <source>
        <dbReference type="EMBL" id="GCC19915.1"/>
    </source>
</evidence>
<comment type="similarity">
    <text evidence="2">Belongs to the otopetrin family.</text>
</comment>
<name>A0A401RP22_CHIPU</name>
<keyword evidence="8" id="KW-0406">Ion transport</keyword>
<organism evidence="13 14">
    <name type="scientific">Chiloscyllium punctatum</name>
    <name type="common">Brownbanded bambooshark</name>
    <name type="synonym">Hemiscyllium punctatum</name>
    <dbReference type="NCBI Taxonomy" id="137246"/>
    <lineage>
        <taxon>Eukaryota</taxon>
        <taxon>Metazoa</taxon>
        <taxon>Chordata</taxon>
        <taxon>Craniata</taxon>
        <taxon>Vertebrata</taxon>
        <taxon>Chondrichthyes</taxon>
        <taxon>Elasmobranchii</taxon>
        <taxon>Galeomorphii</taxon>
        <taxon>Galeoidea</taxon>
        <taxon>Orectolobiformes</taxon>
        <taxon>Hemiscylliidae</taxon>
        <taxon>Chiloscyllium</taxon>
    </lineage>
</organism>
<feature type="compositionally biased region" description="Polar residues" evidence="11">
    <location>
        <begin position="249"/>
        <end position="274"/>
    </location>
</feature>
<evidence type="ECO:0000256" key="11">
    <source>
        <dbReference type="SAM" id="MobiDB-lite"/>
    </source>
</evidence>
<dbReference type="InterPro" id="IPR004878">
    <property type="entry name" value="Otopetrin"/>
</dbReference>
<feature type="transmembrane region" description="Helical" evidence="12">
    <location>
        <begin position="62"/>
        <end position="86"/>
    </location>
</feature>
<dbReference type="EMBL" id="BEZZ01001627">
    <property type="protein sequence ID" value="GCC19915.1"/>
    <property type="molecule type" value="Genomic_DNA"/>
</dbReference>
<evidence type="ECO:0000256" key="6">
    <source>
        <dbReference type="ARBA" id="ARBA00022781"/>
    </source>
</evidence>
<comment type="caution">
    <text evidence="13">The sequence shown here is derived from an EMBL/GenBank/DDBJ whole genome shotgun (WGS) entry which is preliminary data.</text>
</comment>